<keyword evidence="10" id="KW-1185">Reference proteome</keyword>
<name>A0ABP0ZMS7_9ASCO</name>
<dbReference type="PANTHER" id="PTHR39145:SF1">
    <property type="entry name" value="BIOGENESIS OF LYSOSOME-RELATED ORGANELLES COMPLEX 1 SUBUNIT CNL1"/>
    <property type="match status" value="1"/>
</dbReference>
<protein>
    <recommendedName>
        <fullName evidence="4">Biogenesis of lysosome-related organelles complex 1 subunit CNL1</fullName>
    </recommendedName>
    <alternativeName>
        <fullName evidence="6">CNO-like protein 1</fullName>
    </alternativeName>
</protein>
<evidence type="ECO:0000256" key="6">
    <source>
        <dbReference type="ARBA" id="ARBA00029995"/>
    </source>
</evidence>
<dbReference type="Proteomes" id="UP001497383">
    <property type="component" value="Chromosome 3"/>
</dbReference>
<comment type="similarity">
    <text evidence="3">Belongs to the BLOC1S4 family.</text>
</comment>
<evidence type="ECO:0000256" key="1">
    <source>
        <dbReference type="ARBA" id="ARBA00003807"/>
    </source>
</evidence>
<evidence type="ECO:0000256" key="7">
    <source>
        <dbReference type="SAM" id="Coils"/>
    </source>
</evidence>
<evidence type="ECO:0000313" key="10">
    <source>
        <dbReference type="Proteomes" id="UP001497383"/>
    </source>
</evidence>
<keyword evidence="5" id="KW-0963">Cytoplasm</keyword>
<dbReference type="EMBL" id="OZ022407">
    <property type="protein sequence ID" value="CAK9438662.1"/>
    <property type="molecule type" value="Genomic_DNA"/>
</dbReference>
<dbReference type="RefSeq" id="XP_066829824.1">
    <property type="nucleotide sequence ID" value="XM_066972934.1"/>
</dbReference>
<comment type="function">
    <text evidence="1">Component of the biogenesis of lysosome-related organelles complex-1 (BLOC-1), a complex that is involved in endosomal cargo sorting.</text>
</comment>
<comment type="subcellular location">
    <subcellularLocation>
        <location evidence="2">Cytoplasm</location>
    </subcellularLocation>
</comment>
<dbReference type="PANTHER" id="PTHR39145">
    <property type="entry name" value="BIOGENESIS OF LYSOSOME-RELATED ORGANELLES COMPLEX 1 SUBUNIT CNL1"/>
    <property type="match status" value="1"/>
</dbReference>
<feature type="compositionally biased region" description="Polar residues" evidence="8">
    <location>
        <begin position="1"/>
        <end position="13"/>
    </location>
</feature>
<sequence>MKDNDNISSQDYDSTGKPKAREDPNSPGEEPDPLELRKLSLTYDYLLFKIRDHIKTLTDQTYAAVLQRQELISKDYLEDQLQLSKQYKDIEELIRTCDDLEAEFMKIDQLEMFIEGFKERLGILERRLDTIRTENI</sequence>
<evidence type="ECO:0000256" key="3">
    <source>
        <dbReference type="ARBA" id="ARBA00007289"/>
    </source>
</evidence>
<organism evidence="9 10">
    <name type="scientific">Lodderomyces beijingensis</name>
    <dbReference type="NCBI Taxonomy" id="1775926"/>
    <lineage>
        <taxon>Eukaryota</taxon>
        <taxon>Fungi</taxon>
        <taxon>Dikarya</taxon>
        <taxon>Ascomycota</taxon>
        <taxon>Saccharomycotina</taxon>
        <taxon>Pichiomycetes</taxon>
        <taxon>Debaryomycetaceae</taxon>
        <taxon>Candida/Lodderomyces clade</taxon>
        <taxon>Lodderomyces</taxon>
    </lineage>
</organism>
<proteinExistence type="inferred from homology"/>
<gene>
    <name evidence="9" type="ORF">LODBEIA_P28860</name>
</gene>
<evidence type="ECO:0000256" key="4">
    <source>
        <dbReference type="ARBA" id="ARBA00014971"/>
    </source>
</evidence>
<feature type="coiled-coil region" evidence="7">
    <location>
        <begin position="83"/>
        <end position="134"/>
    </location>
</feature>
<evidence type="ECO:0000256" key="8">
    <source>
        <dbReference type="SAM" id="MobiDB-lite"/>
    </source>
</evidence>
<reference evidence="9 10" key="1">
    <citation type="submission" date="2024-03" db="EMBL/GenBank/DDBJ databases">
        <authorList>
            <person name="Brejova B."/>
        </authorList>
    </citation>
    <scope>NUCLEOTIDE SEQUENCE [LARGE SCALE GENOMIC DNA]</scope>
    <source>
        <strain evidence="9 10">CBS 14171</strain>
    </source>
</reference>
<dbReference type="GeneID" id="92208082"/>
<feature type="region of interest" description="Disordered" evidence="8">
    <location>
        <begin position="1"/>
        <end position="34"/>
    </location>
</feature>
<dbReference type="InterPro" id="IPR034455">
    <property type="entry name" value="CNL1"/>
</dbReference>
<accession>A0ABP0ZMS7</accession>
<feature type="compositionally biased region" description="Basic and acidic residues" evidence="8">
    <location>
        <begin position="14"/>
        <end position="24"/>
    </location>
</feature>
<evidence type="ECO:0000313" key="9">
    <source>
        <dbReference type="EMBL" id="CAK9438662.1"/>
    </source>
</evidence>
<evidence type="ECO:0000256" key="2">
    <source>
        <dbReference type="ARBA" id="ARBA00004496"/>
    </source>
</evidence>
<keyword evidence="7" id="KW-0175">Coiled coil</keyword>
<evidence type="ECO:0000256" key="5">
    <source>
        <dbReference type="ARBA" id="ARBA00022490"/>
    </source>
</evidence>